<dbReference type="PANTHER" id="PTHR31852">
    <property type="entry name" value="LATE EMBRYOGENESIS ABUNDANT (LEA) HYDROXYPROLINE-RICH GLYCOPROTEIN FAMILY"/>
    <property type="match status" value="1"/>
</dbReference>
<dbReference type="Proteomes" id="UP000257109">
    <property type="component" value="Unassembled WGS sequence"/>
</dbReference>
<organism evidence="3 4">
    <name type="scientific">Mucuna pruriens</name>
    <name type="common">Velvet bean</name>
    <name type="synonym">Dolichos pruriens</name>
    <dbReference type="NCBI Taxonomy" id="157652"/>
    <lineage>
        <taxon>Eukaryota</taxon>
        <taxon>Viridiplantae</taxon>
        <taxon>Streptophyta</taxon>
        <taxon>Embryophyta</taxon>
        <taxon>Tracheophyta</taxon>
        <taxon>Spermatophyta</taxon>
        <taxon>Magnoliopsida</taxon>
        <taxon>eudicotyledons</taxon>
        <taxon>Gunneridae</taxon>
        <taxon>Pentapetalae</taxon>
        <taxon>rosids</taxon>
        <taxon>fabids</taxon>
        <taxon>Fabales</taxon>
        <taxon>Fabaceae</taxon>
        <taxon>Papilionoideae</taxon>
        <taxon>50 kb inversion clade</taxon>
        <taxon>NPAAA clade</taxon>
        <taxon>indigoferoid/millettioid clade</taxon>
        <taxon>Phaseoleae</taxon>
        <taxon>Mucuna</taxon>
    </lineage>
</organism>
<dbReference type="STRING" id="157652.A0A371HMV2"/>
<feature type="non-terminal residue" evidence="3">
    <location>
        <position position="1"/>
    </location>
</feature>
<dbReference type="InterPro" id="IPR055301">
    <property type="entry name" value="Lea14-like_2"/>
</dbReference>
<evidence type="ECO:0000313" key="4">
    <source>
        <dbReference type="Proteomes" id="UP000257109"/>
    </source>
</evidence>
<keyword evidence="1" id="KW-0472">Membrane</keyword>
<protein>
    <submittedName>
        <fullName evidence="3">Late embryogenesis abundant protein</fullName>
    </submittedName>
</protein>
<gene>
    <name evidence="3" type="ORF">CR513_12204</name>
</gene>
<feature type="transmembrane region" description="Helical" evidence="1">
    <location>
        <begin position="12"/>
        <end position="33"/>
    </location>
</feature>
<dbReference type="InterPro" id="IPR004864">
    <property type="entry name" value="LEA_2"/>
</dbReference>
<comment type="caution">
    <text evidence="3">The sequence shown here is derived from an EMBL/GenBank/DDBJ whole genome shotgun (WGS) entry which is preliminary data.</text>
</comment>
<dbReference type="SUPFAM" id="SSF117070">
    <property type="entry name" value="LEA14-like"/>
    <property type="match status" value="1"/>
</dbReference>
<evidence type="ECO:0000256" key="1">
    <source>
        <dbReference type="SAM" id="Phobius"/>
    </source>
</evidence>
<dbReference type="AlphaFoldDB" id="A0A371HMV2"/>
<name>A0A371HMV2_MUCPR</name>
<dbReference type="Pfam" id="PF03168">
    <property type="entry name" value="LEA_2"/>
    <property type="match status" value="1"/>
</dbReference>
<reference evidence="3" key="1">
    <citation type="submission" date="2018-05" db="EMBL/GenBank/DDBJ databases">
        <title>Draft genome of Mucuna pruriens seed.</title>
        <authorList>
            <person name="Nnadi N.E."/>
            <person name="Vos R."/>
            <person name="Hasami M.H."/>
            <person name="Devisetty U.K."/>
            <person name="Aguiy J.C."/>
        </authorList>
    </citation>
    <scope>NUCLEOTIDE SEQUENCE [LARGE SCALE GENOMIC DNA]</scope>
    <source>
        <strain evidence="3">JCA_2017</strain>
    </source>
</reference>
<evidence type="ECO:0000259" key="2">
    <source>
        <dbReference type="Pfam" id="PF03168"/>
    </source>
</evidence>
<dbReference type="EMBL" id="QJKJ01002145">
    <property type="protein sequence ID" value="RDY04126.1"/>
    <property type="molecule type" value="Genomic_DNA"/>
</dbReference>
<accession>A0A371HMV2</accession>
<evidence type="ECO:0000313" key="3">
    <source>
        <dbReference type="EMBL" id="RDY04126.1"/>
    </source>
</evidence>
<proteinExistence type="predicted"/>
<keyword evidence="4" id="KW-1185">Reference proteome</keyword>
<sequence>MKKGSGSKGWITCVVATLIVVIAVVLLAAILALNTYKPRKPVTSVDSIKLEDMDFNLNIFKLSVNVNVTLNVDVSVNNTNKFGFKYYDSSAQLNYRGELIGEATIPNGELLPMETMGLNLTLTIMADRFISNPQVPKDAASGTLPLNALIKILGKVNILGFIEFHASSTSSCDFTVNLFNRTVGDHECQSNAKISEKKSKNDVNEVM</sequence>
<dbReference type="OrthoDB" id="1929523at2759"/>
<dbReference type="Gene3D" id="2.60.40.1820">
    <property type="match status" value="1"/>
</dbReference>
<feature type="domain" description="Late embryogenesis abundant protein LEA-2 subgroup" evidence="2">
    <location>
        <begin position="74"/>
        <end position="164"/>
    </location>
</feature>
<keyword evidence="1" id="KW-0812">Transmembrane</keyword>
<keyword evidence="1" id="KW-1133">Transmembrane helix</keyword>